<dbReference type="VEuPathDB" id="TriTrypDB:BCY84_03694"/>
<dbReference type="PANTHER" id="PTHR38827:SF3">
    <property type="match status" value="1"/>
</dbReference>
<sequence length="117" mass="12893">MFSRRVSSCCPIPMAMYRALHINNWRQAQRLVPPLVALSPRETRAAGTDVFAVQTGAFLSADLAASPSLSALMGLPAQAWLNGFLANPILLRIISDTMCTYSVLLIHILKLQLRSQR</sequence>
<dbReference type="VEuPathDB" id="TriTrypDB:C4B63_157g168c"/>
<dbReference type="VEuPathDB" id="TriTrypDB:C4B63_171g57c"/>
<evidence type="ECO:0000313" key="2">
    <source>
        <dbReference type="EMBL" id="PWU85528.1"/>
    </source>
</evidence>
<dbReference type="Proteomes" id="UP000246121">
    <property type="component" value="Unassembled WGS sequence"/>
</dbReference>
<organism evidence="1 3">
    <name type="scientific">Trypanosoma cruzi</name>
    <dbReference type="NCBI Taxonomy" id="5693"/>
    <lineage>
        <taxon>Eukaryota</taxon>
        <taxon>Discoba</taxon>
        <taxon>Euglenozoa</taxon>
        <taxon>Kinetoplastea</taxon>
        <taxon>Metakinetoplastina</taxon>
        <taxon>Trypanosomatida</taxon>
        <taxon>Trypanosomatidae</taxon>
        <taxon>Trypanosoma</taxon>
        <taxon>Schizotrypanum</taxon>
    </lineage>
</organism>
<dbReference type="VEuPathDB" id="TriTrypDB:TcCL_NonESM01677"/>
<name>A0A2V2UMH8_TRYCR</name>
<dbReference type="VEuPathDB" id="TriTrypDB:TcCLB.511301.44"/>
<dbReference type="VEuPathDB" id="TriTrypDB:TcCLB.511353.34"/>
<evidence type="ECO:0000313" key="3">
    <source>
        <dbReference type="Proteomes" id="UP000246121"/>
    </source>
</evidence>
<gene>
    <name evidence="2" type="ORF">C4B63_157g168c</name>
    <name evidence="1" type="ORF">C4B63_171g57c</name>
</gene>
<dbReference type="VEuPathDB" id="TriTrypDB:C3747_2g1833c"/>
<dbReference type="VEuPathDB" id="TriTrypDB:TcBrA4_0086810"/>
<comment type="caution">
    <text evidence="1">The sequence shown here is derived from an EMBL/GenBank/DDBJ whole genome shotgun (WGS) entry which is preliminary data.</text>
</comment>
<protein>
    <submittedName>
        <fullName evidence="1">Uncharacterized protein</fullName>
    </submittedName>
</protein>
<dbReference type="EMBL" id="PRFA01000157">
    <property type="protein sequence ID" value="PWU85528.1"/>
    <property type="molecule type" value="Genomic_DNA"/>
</dbReference>
<reference evidence="1 3" key="1">
    <citation type="journal article" date="2018" name="Microb. Genom.">
        <title>Expanding an expanded genome: long-read sequencing of Trypanosoma cruzi.</title>
        <authorList>
            <person name="Berna L."/>
            <person name="Rodriguez M."/>
            <person name="Chiribao M.L."/>
            <person name="Parodi-Talice A."/>
            <person name="Pita S."/>
            <person name="Rijo G."/>
            <person name="Alvarez-Valin F."/>
            <person name="Robello C."/>
        </authorList>
    </citation>
    <scope>NUCLEOTIDE SEQUENCE [LARGE SCALE GENOMIC DNA]</scope>
    <source>
        <strain evidence="1 3">Dm28c</strain>
    </source>
</reference>
<dbReference type="EMBL" id="PRFA01000171">
    <property type="protein sequence ID" value="PWU85254.1"/>
    <property type="molecule type" value="Genomic_DNA"/>
</dbReference>
<evidence type="ECO:0000313" key="1">
    <source>
        <dbReference type="EMBL" id="PWU85254.1"/>
    </source>
</evidence>
<dbReference type="VEuPathDB" id="TriTrypDB:TcG_09646"/>
<proteinExistence type="predicted"/>
<accession>A0A2V2UMH8</accession>
<dbReference type="PANTHER" id="PTHR38827">
    <property type="entry name" value="T. BRUCEI SPP.-SPECIFIC PROTEIN-RELATED"/>
    <property type="match status" value="1"/>
</dbReference>
<dbReference type="AlphaFoldDB" id="A0A2V2UMH8"/>